<keyword evidence="1" id="KW-0812">Transmembrane</keyword>
<dbReference type="PANTHER" id="PTHR37305:SF1">
    <property type="entry name" value="MEMBRANE PROTEIN"/>
    <property type="match status" value="1"/>
</dbReference>
<feature type="transmembrane region" description="Helical" evidence="1">
    <location>
        <begin position="123"/>
        <end position="154"/>
    </location>
</feature>
<evidence type="ECO:0000256" key="1">
    <source>
        <dbReference type="SAM" id="Phobius"/>
    </source>
</evidence>
<keyword evidence="1" id="KW-0472">Membrane</keyword>
<dbReference type="RefSeq" id="WP_348264769.1">
    <property type="nucleotide sequence ID" value="NZ_CP121196.1"/>
</dbReference>
<dbReference type="EMBL" id="CP121196">
    <property type="protein sequence ID" value="XBH19550.1"/>
    <property type="molecule type" value="Genomic_DNA"/>
</dbReference>
<gene>
    <name evidence="2" type="ORF">P8935_09565</name>
</gene>
<keyword evidence="1" id="KW-1133">Transmembrane helix</keyword>
<sequence>MMQQSVGSAVSILRQQPWSLWWVQARRLSRIEIRRNLFTKRAWWIYFLAFIPAVIIFIHLIFDPHSGSNMSEDTVILAGVVQLYYVRLGIFFGCLGVFSRLIRGEMIERSIHYYLLSPVRREVILLSKFFAGAVTSVVLFGAAVIADFVLMYAGYGAAGRDFMLQGPGLGQIEAYLLIVVLACLGYGSLFLLLSLMFRNPMPGAMLLLGWEAINPVMPSLLQKFSVASYLRHLMPVSVPAEGVFALLTVETEPVAAWVAVLGLLALIALVLTYTCYRMRRLEIRYTTD</sequence>
<dbReference type="PANTHER" id="PTHR37305">
    <property type="entry name" value="INTEGRAL MEMBRANE PROTEIN-RELATED"/>
    <property type="match status" value="1"/>
</dbReference>
<reference evidence="2" key="1">
    <citation type="submission" date="2023-03" db="EMBL/GenBank/DDBJ databases">
        <title>Edaphobacter sp.</title>
        <authorList>
            <person name="Huber K.J."/>
            <person name="Papendorf J."/>
            <person name="Pilke C."/>
            <person name="Bunk B."/>
            <person name="Sproeer C."/>
            <person name="Pester M."/>
        </authorList>
    </citation>
    <scope>NUCLEOTIDE SEQUENCE</scope>
    <source>
        <strain evidence="2">DSM 110680</strain>
    </source>
</reference>
<proteinExistence type="predicted"/>
<accession>A0AAU7DR60</accession>
<feature type="transmembrane region" description="Helical" evidence="1">
    <location>
        <begin position="82"/>
        <end position="102"/>
    </location>
</feature>
<dbReference type="AlphaFoldDB" id="A0AAU7DR60"/>
<feature type="transmembrane region" description="Helical" evidence="1">
    <location>
        <begin position="43"/>
        <end position="62"/>
    </location>
</feature>
<evidence type="ECO:0008006" key="3">
    <source>
        <dbReference type="Google" id="ProtNLM"/>
    </source>
</evidence>
<name>A0AAU7DR60_9BACT</name>
<organism evidence="2">
    <name type="scientific">Telmatobacter sp. DSM 110680</name>
    <dbReference type="NCBI Taxonomy" id="3036704"/>
    <lineage>
        <taxon>Bacteria</taxon>
        <taxon>Pseudomonadati</taxon>
        <taxon>Acidobacteriota</taxon>
        <taxon>Terriglobia</taxon>
        <taxon>Terriglobales</taxon>
        <taxon>Acidobacteriaceae</taxon>
        <taxon>Telmatobacter</taxon>
    </lineage>
</organism>
<feature type="transmembrane region" description="Helical" evidence="1">
    <location>
        <begin position="174"/>
        <end position="197"/>
    </location>
</feature>
<protein>
    <recommendedName>
        <fullName evidence="3">ABC transporter permease</fullName>
    </recommendedName>
</protein>
<evidence type="ECO:0000313" key="2">
    <source>
        <dbReference type="EMBL" id="XBH19550.1"/>
    </source>
</evidence>
<feature type="transmembrane region" description="Helical" evidence="1">
    <location>
        <begin position="255"/>
        <end position="276"/>
    </location>
</feature>